<dbReference type="InterPro" id="IPR020476">
    <property type="entry name" value="Nudix_hydrolase"/>
</dbReference>
<dbReference type="InterPro" id="IPR000086">
    <property type="entry name" value="NUDIX_hydrolase_dom"/>
</dbReference>
<keyword evidence="3 5" id="KW-0378">Hydrolase</keyword>
<comment type="similarity">
    <text evidence="2 5">Belongs to the Nudix hydrolase family.</text>
</comment>
<evidence type="ECO:0000313" key="9">
    <source>
        <dbReference type="Proteomes" id="UP000249340"/>
    </source>
</evidence>
<feature type="region of interest" description="Disordered" evidence="6">
    <location>
        <begin position="189"/>
        <end position="209"/>
    </location>
</feature>
<evidence type="ECO:0000256" key="1">
    <source>
        <dbReference type="ARBA" id="ARBA00001946"/>
    </source>
</evidence>
<evidence type="ECO:0000259" key="7">
    <source>
        <dbReference type="PROSITE" id="PS51462"/>
    </source>
</evidence>
<dbReference type="OrthoDB" id="4247482at2"/>
<feature type="domain" description="Nudix hydrolase" evidence="7">
    <location>
        <begin position="45"/>
        <end position="181"/>
    </location>
</feature>
<dbReference type="Gene3D" id="3.90.79.10">
    <property type="entry name" value="Nucleoside Triphosphate Pyrophosphohydrolase"/>
    <property type="match status" value="1"/>
</dbReference>
<name>A0A345SSL6_9ACTN</name>
<dbReference type="PROSITE" id="PS51462">
    <property type="entry name" value="NUDIX"/>
    <property type="match status" value="1"/>
</dbReference>
<dbReference type="GO" id="GO:0016787">
    <property type="term" value="F:hydrolase activity"/>
    <property type="evidence" value="ECO:0007669"/>
    <property type="project" value="UniProtKB-KW"/>
</dbReference>
<dbReference type="InterPro" id="IPR015797">
    <property type="entry name" value="NUDIX_hydrolase-like_dom_sf"/>
</dbReference>
<dbReference type="AlphaFoldDB" id="A0A345SSL6"/>
<dbReference type="Pfam" id="PF00293">
    <property type="entry name" value="NUDIX"/>
    <property type="match status" value="1"/>
</dbReference>
<dbReference type="Proteomes" id="UP000249340">
    <property type="component" value="Chromosome"/>
</dbReference>
<dbReference type="KEGG" id="stri:C7M71_003865"/>
<proteinExistence type="inferred from homology"/>
<gene>
    <name evidence="8" type="ORF">C7M71_003865</name>
</gene>
<keyword evidence="4" id="KW-0460">Magnesium</keyword>
<keyword evidence="9" id="KW-1185">Reference proteome</keyword>
<evidence type="ECO:0000256" key="6">
    <source>
        <dbReference type="SAM" id="MobiDB-lite"/>
    </source>
</evidence>
<evidence type="ECO:0000256" key="3">
    <source>
        <dbReference type="ARBA" id="ARBA00022801"/>
    </source>
</evidence>
<evidence type="ECO:0000256" key="4">
    <source>
        <dbReference type="ARBA" id="ARBA00022842"/>
    </source>
</evidence>
<dbReference type="CDD" id="cd18876">
    <property type="entry name" value="NUDIX_Hydrolase"/>
    <property type="match status" value="1"/>
</dbReference>
<evidence type="ECO:0000313" key="8">
    <source>
        <dbReference type="EMBL" id="AXI76721.1"/>
    </source>
</evidence>
<dbReference type="InterPro" id="IPR020084">
    <property type="entry name" value="NUDIX_hydrolase_CS"/>
</dbReference>
<dbReference type="PROSITE" id="PS00893">
    <property type="entry name" value="NUDIX_BOX"/>
    <property type="match status" value="1"/>
</dbReference>
<sequence>MTARISAIPARVRRRAAARCHTGTVDTPEPPRLLPVDDYLASLPRAYLAAGAVITDESDRLLIVKPTYRTHWSLPGGTVDAGEDPAQCVVREVAEETGLTVTMVRLAAVHWTRHVDGRESGGRPTRGHPGLLFVFDCGTVPDGTEVRLPSDELEDFRWCDPEEAFRLLSPGTVRRLRAALAVRDRGGTAFVSGNTPPGPHDWAPDIHVH</sequence>
<comment type="cofactor">
    <cofactor evidence="1">
        <name>Mg(2+)</name>
        <dbReference type="ChEBI" id="CHEBI:18420"/>
    </cofactor>
</comment>
<dbReference type="SUPFAM" id="SSF55811">
    <property type="entry name" value="Nudix"/>
    <property type="match status" value="1"/>
</dbReference>
<accession>A0A345SSL6</accession>
<dbReference type="PRINTS" id="PR00502">
    <property type="entry name" value="NUDIXFAMILY"/>
</dbReference>
<dbReference type="PANTHER" id="PTHR43046">
    <property type="entry name" value="GDP-MANNOSE MANNOSYL HYDROLASE"/>
    <property type="match status" value="1"/>
</dbReference>
<dbReference type="PANTHER" id="PTHR43046:SF12">
    <property type="entry name" value="GDP-MANNOSE MANNOSYL HYDROLASE"/>
    <property type="match status" value="1"/>
</dbReference>
<reference evidence="9" key="1">
    <citation type="submission" date="2018-07" db="EMBL/GenBank/DDBJ databases">
        <title>Streptacidiphilus bronchialis DSM 106435 chromosome.</title>
        <authorList>
            <person name="Batra D."/>
            <person name="Gulvik C.A."/>
        </authorList>
    </citation>
    <scope>NUCLEOTIDE SEQUENCE [LARGE SCALE GENOMIC DNA]</scope>
    <source>
        <strain evidence="9">DSM 106435</strain>
    </source>
</reference>
<dbReference type="EMBL" id="CP031264">
    <property type="protein sequence ID" value="AXI76721.1"/>
    <property type="molecule type" value="Genomic_DNA"/>
</dbReference>
<evidence type="ECO:0000256" key="2">
    <source>
        <dbReference type="ARBA" id="ARBA00005582"/>
    </source>
</evidence>
<protein>
    <submittedName>
        <fullName evidence="8">NUDIX hydrolase</fullName>
    </submittedName>
</protein>
<evidence type="ECO:0000256" key="5">
    <source>
        <dbReference type="RuleBase" id="RU003476"/>
    </source>
</evidence>
<organism evidence="8 9">
    <name type="scientific">Peterkaempfera bronchialis</name>
    <dbReference type="NCBI Taxonomy" id="2126346"/>
    <lineage>
        <taxon>Bacteria</taxon>
        <taxon>Bacillati</taxon>
        <taxon>Actinomycetota</taxon>
        <taxon>Actinomycetes</taxon>
        <taxon>Kitasatosporales</taxon>
        <taxon>Streptomycetaceae</taxon>
        <taxon>Peterkaempfera</taxon>
    </lineage>
</organism>